<feature type="active site" description="Charge relay system" evidence="5">
    <location>
        <position position="268"/>
    </location>
</feature>
<evidence type="ECO:0000256" key="7">
    <source>
        <dbReference type="SAM" id="SignalP"/>
    </source>
</evidence>
<evidence type="ECO:0000256" key="1">
    <source>
        <dbReference type="ARBA" id="ARBA00011073"/>
    </source>
</evidence>
<reference evidence="9 10" key="1">
    <citation type="submission" date="2024-10" db="EMBL/GenBank/DDBJ databases">
        <title>The Natural Products Discovery Center: Release of the First 8490 Sequenced Strains for Exploring Actinobacteria Biosynthetic Diversity.</title>
        <authorList>
            <person name="Kalkreuter E."/>
            <person name="Kautsar S.A."/>
            <person name="Yang D."/>
            <person name="Bader C.D."/>
            <person name="Teijaro C.N."/>
            <person name="Fluegel L."/>
            <person name="Davis C.M."/>
            <person name="Simpson J.R."/>
            <person name="Lauterbach L."/>
            <person name="Steele A.D."/>
            <person name="Gui C."/>
            <person name="Meng S."/>
            <person name="Li G."/>
            <person name="Viehrig K."/>
            <person name="Ye F."/>
            <person name="Su P."/>
            <person name="Kiefer A.F."/>
            <person name="Nichols A."/>
            <person name="Cepeda A.J."/>
            <person name="Yan W."/>
            <person name="Fan B."/>
            <person name="Jiang Y."/>
            <person name="Adhikari A."/>
            <person name="Zheng C.-J."/>
            <person name="Schuster L."/>
            <person name="Cowan T.M."/>
            <person name="Smanski M.J."/>
            <person name="Chevrette M.G."/>
            <person name="De Carvalho L.P.S."/>
            <person name="Shen B."/>
        </authorList>
    </citation>
    <scope>NUCLEOTIDE SEQUENCE [LARGE SCALE GENOMIC DNA]</scope>
    <source>
        <strain evidence="9 10">NPDC021253</strain>
    </source>
</reference>
<evidence type="ECO:0000256" key="4">
    <source>
        <dbReference type="ARBA" id="ARBA00022825"/>
    </source>
</evidence>
<dbReference type="InterPro" id="IPR023827">
    <property type="entry name" value="Peptidase_S8_Asp-AS"/>
</dbReference>
<dbReference type="PANTHER" id="PTHR43399">
    <property type="entry name" value="SUBTILISIN-RELATED"/>
    <property type="match status" value="1"/>
</dbReference>
<dbReference type="Gene3D" id="2.60.40.10">
    <property type="entry name" value="Immunoglobulins"/>
    <property type="match status" value="1"/>
</dbReference>
<gene>
    <name evidence="9" type="ORF">ACH4OY_13555</name>
</gene>
<keyword evidence="4 5" id="KW-0720">Serine protease</keyword>
<evidence type="ECO:0000256" key="6">
    <source>
        <dbReference type="RuleBase" id="RU003355"/>
    </source>
</evidence>
<dbReference type="InterPro" id="IPR015500">
    <property type="entry name" value="Peptidase_S8_subtilisin-rel"/>
</dbReference>
<feature type="active site" description="Charge relay system" evidence="5">
    <location>
        <position position="300"/>
    </location>
</feature>
<dbReference type="PROSITE" id="PS00136">
    <property type="entry name" value="SUBTILASE_ASP"/>
    <property type="match status" value="1"/>
</dbReference>
<dbReference type="SUPFAM" id="SSF52025">
    <property type="entry name" value="PA domain"/>
    <property type="match status" value="1"/>
</dbReference>
<evidence type="ECO:0000256" key="2">
    <source>
        <dbReference type="ARBA" id="ARBA00022670"/>
    </source>
</evidence>
<dbReference type="InterPro" id="IPR036852">
    <property type="entry name" value="Peptidase_S8/S53_dom_sf"/>
</dbReference>
<comment type="similarity">
    <text evidence="1 5 6">Belongs to the peptidase S8 family.</text>
</comment>
<dbReference type="InterPro" id="IPR046450">
    <property type="entry name" value="PA_dom_sf"/>
</dbReference>
<dbReference type="CDD" id="cd07487">
    <property type="entry name" value="Peptidases_S8_1"/>
    <property type="match status" value="1"/>
</dbReference>
<dbReference type="InterPro" id="IPR051048">
    <property type="entry name" value="Peptidase_S8/S53_subtilisin"/>
</dbReference>
<dbReference type="Gene3D" id="3.50.30.30">
    <property type="match status" value="1"/>
</dbReference>
<evidence type="ECO:0000256" key="5">
    <source>
        <dbReference type="PROSITE-ProRule" id="PRU01240"/>
    </source>
</evidence>
<proteinExistence type="inferred from homology"/>
<dbReference type="InterPro" id="IPR013783">
    <property type="entry name" value="Ig-like_fold"/>
</dbReference>
<dbReference type="PROSITE" id="PS00138">
    <property type="entry name" value="SUBTILASE_SER"/>
    <property type="match status" value="1"/>
</dbReference>
<dbReference type="PROSITE" id="PS51892">
    <property type="entry name" value="SUBTILASE"/>
    <property type="match status" value="1"/>
</dbReference>
<sequence>MSSRHWRRLGAVTAVLAVAAAAPTGLAAAAPSAGPTGAAVPATPLNTVTLGGAAGAAVTPVELAHGSLSGAAKVTLVTGDVVSYLADPAGGAPQVQVTPAPRANGRLVAFTQVKDGDAFYVIPSDARGLLGSDRLDKSLFDVAYLVNNGYADDKATQLPVIVQYPTRTSSDARALSTKADALPATAKVTALPATRSAAVKVSKTQARAFWSGVDAVSPTSTTLDAGVSKIWLDHRTRATLDVSVPQIGAPEAWRAGYDGTGVKVAILDTGIDESHPDFAGKIIEARSFVEGETARDGHGHGTHVASTIVGSGAASGGKYKGVAPGAKLLIGKVLGDAGTGSDTDIIVGMQWAAEQGAKIVSISVGGAFTDGTDPMSQTVNELSARYGMLFVIAAGNSGRSGPRTIEAPGVADAALTVAAVTKQDEMADFSSRGPRLGNFGLKPDIAAPGVDITAAKADGTALGPVVDDSYTTISGTSMATPHVSGAAAILAQQHPDWPGQKLKAVLTSTSKDDGFSSYEQGAGRVDIARAGRQPVHATNNVDFGRVVFPYPTPVGKTLTYVNDGDAPVTLNLTSNLRPNGGGTAPGGMLTLDRDTVTVPAHGSADVTTTFDATKGGATTWYGGAVEAIDAAGAVRVRTAVGAYKEPKMSNIATRWVDPAAANDIQYFGILLLRLDEAPGVDSNFVSLPAKEHTGRIPAGTYAVASDASWLDANGQLNYAMVGEPTVVVDGDTTVTFDLRRLKRVQVTTPKKAVPYETLVGAKVASENAKSVMQDFWKVPYGNDQNMWTLPSRSKATLGDFTYYSEFFLGPDPVTMTVPGRRGSKPIRLHPKYASIHTDSYGQPVAMLDRRGSVPLVHAGHGLPEDFANVDARGKLVLLDLSDICPADAEERFGFPCETGGLDRVENAQRAGALGVLGYGEVGRSFLGGLGRNGFYFGWELYPIPTMGLLADEGRMLADLLSRQPVTLDVAASSTTPYVYNLFYTDTTRFPSAVNYRLTDRQLYAIKNRMHGDAPGEAGLSWTPATDRGLILLGSSLPLRGQSAVTSYLGPVGRGLGWNRGAGYVYDTGGQAWSAGTSDRFTRAGSRVQDWGEQPLVPAVQRIDPKQTRHGLYFCTSCRSGDMFNPAHVLTRDGEGGGLAPYRYNANQPEITKVRLYKKDGIEIPRNDGQWFFFLSGFINPYFDLPAEKAEYRLVERFETPLDQRYARTVDTTRTFTSQRGTGGIVGPRNVERGLNCYSWFTYLRNADGTLSPPSGESCQPNRELYLGYDFDLDLDNTLPADSKQKFTVNGYYSPYLTHAPRMTSLKLWISTDDGAHWTAIRTKAAGNGTFTGTVTHPALSQTTGAVSIKAEATDSEGGTVSQVVHRAYGLRAVEGGSGQRAN</sequence>
<evidence type="ECO:0000313" key="10">
    <source>
        <dbReference type="Proteomes" id="UP001611075"/>
    </source>
</evidence>
<evidence type="ECO:0000313" key="9">
    <source>
        <dbReference type="EMBL" id="MFI0793700.1"/>
    </source>
</evidence>
<feature type="active site" description="Charge relay system" evidence="5">
    <location>
        <position position="477"/>
    </location>
</feature>
<dbReference type="PROSITE" id="PS00137">
    <property type="entry name" value="SUBTILASE_HIS"/>
    <property type="match status" value="1"/>
</dbReference>
<dbReference type="Proteomes" id="UP001611075">
    <property type="component" value="Unassembled WGS sequence"/>
</dbReference>
<feature type="domain" description="Peptidase S8/S53" evidence="8">
    <location>
        <begin position="259"/>
        <end position="523"/>
    </location>
</feature>
<comment type="caution">
    <text evidence="9">The sequence shown here is derived from an EMBL/GenBank/DDBJ whole genome shotgun (WGS) entry which is preliminary data.</text>
</comment>
<dbReference type="PANTHER" id="PTHR43399:SF4">
    <property type="entry name" value="CELL WALL-ASSOCIATED PROTEASE"/>
    <property type="match status" value="1"/>
</dbReference>
<dbReference type="SUPFAM" id="SSF52743">
    <property type="entry name" value="Subtilisin-like"/>
    <property type="match status" value="1"/>
</dbReference>
<keyword evidence="2 5" id="KW-0645">Protease</keyword>
<accession>A0ABW7SJ29</accession>
<name>A0ABW7SJ29_9ACTN</name>
<feature type="signal peptide" evidence="7">
    <location>
        <begin position="1"/>
        <end position="29"/>
    </location>
</feature>
<evidence type="ECO:0000256" key="3">
    <source>
        <dbReference type="ARBA" id="ARBA00022801"/>
    </source>
</evidence>
<dbReference type="Pfam" id="PF00082">
    <property type="entry name" value="Peptidase_S8"/>
    <property type="match status" value="1"/>
</dbReference>
<keyword evidence="10" id="KW-1185">Reference proteome</keyword>
<protein>
    <submittedName>
        <fullName evidence="9">S8 family peptidase</fullName>
    </submittedName>
</protein>
<feature type="chain" id="PRO_5046166773" evidence="7">
    <location>
        <begin position="30"/>
        <end position="1382"/>
    </location>
</feature>
<dbReference type="Gene3D" id="3.40.50.200">
    <property type="entry name" value="Peptidase S8/S53 domain"/>
    <property type="match status" value="1"/>
</dbReference>
<organism evidence="9 10">
    <name type="scientific">Micromonospora rubida</name>
    <dbReference type="NCBI Taxonomy" id="2697657"/>
    <lineage>
        <taxon>Bacteria</taxon>
        <taxon>Bacillati</taxon>
        <taxon>Actinomycetota</taxon>
        <taxon>Actinomycetes</taxon>
        <taxon>Micromonosporales</taxon>
        <taxon>Micromonosporaceae</taxon>
        <taxon>Micromonospora</taxon>
    </lineage>
</organism>
<keyword evidence="3 5" id="KW-0378">Hydrolase</keyword>
<dbReference type="InterPro" id="IPR023828">
    <property type="entry name" value="Peptidase_S8_Ser-AS"/>
</dbReference>
<keyword evidence="7" id="KW-0732">Signal</keyword>
<dbReference type="RefSeq" id="WP_396679358.1">
    <property type="nucleotide sequence ID" value="NZ_JBIRPU010000007.1"/>
</dbReference>
<evidence type="ECO:0000259" key="8">
    <source>
        <dbReference type="Pfam" id="PF00082"/>
    </source>
</evidence>
<dbReference type="EMBL" id="JBIRPU010000007">
    <property type="protein sequence ID" value="MFI0793700.1"/>
    <property type="molecule type" value="Genomic_DNA"/>
</dbReference>
<dbReference type="PRINTS" id="PR00723">
    <property type="entry name" value="SUBTILISIN"/>
</dbReference>
<dbReference type="InterPro" id="IPR000209">
    <property type="entry name" value="Peptidase_S8/S53_dom"/>
</dbReference>
<dbReference type="InterPro" id="IPR022398">
    <property type="entry name" value="Peptidase_S8_His-AS"/>
</dbReference>